<dbReference type="Proteomes" id="UP000236379">
    <property type="component" value="Unassembled WGS sequence"/>
</dbReference>
<dbReference type="RefSeq" id="WP_103311840.1">
    <property type="nucleotide sequence ID" value="NZ_PPPD01000001.1"/>
</dbReference>
<evidence type="ECO:0008006" key="4">
    <source>
        <dbReference type="Google" id="ProtNLM"/>
    </source>
</evidence>
<name>A0A2K3UXX8_9DEIO</name>
<accession>A0A2K3UXX8</accession>
<dbReference type="AlphaFoldDB" id="A0A2K3UXX8"/>
<comment type="caution">
    <text evidence="2">The sequence shown here is derived from an EMBL/GenBank/DDBJ whole genome shotgun (WGS) entry which is preliminary data.</text>
</comment>
<dbReference type="OrthoDB" id="27509at2"/>
<organism evidence="2 3">
    <name type="scientific">Deinococcus koreensis</name>
    <dbReference type="NCBI Taxonomy" id="2054903"/>
    <lineage>
        <taxon>Bacteria</taxon>
        <taxon>Thermotogati</taxon>
        <taxon>Deinococcota</taxon>
        <taxon>Deinococci</taxon>
        <taxon>Deinococcales</taxon>
        <taxon>Deinococcaceae</taxon>
        <taxon>Deinococcus</taxon>
    </lineage>
</organism>
<evidence type="ECO:0000313" key="3">
    <source>
        <dbReference type="Proteomes" id="UP000236379"/>
    </source>
</evidence>
<keyword evidence="1" id="KW-1133">Transmembrane helix</keyword>
<feature type="transmembrane region" description="Helical" evidence="1">
    <location>
        <begin position="53"/>
        <end position="75"/>
    </location>
</feature>
<reference evidence="2 3" key="1">
    <citation type="submission" date="2018-01" db="EMBL/GenBank/DDBJ databases">
        <title>Deinococcus koreensis sp. nov., a radiation-resistant bacterium isolated from river water.</title>
        <authorList>
            <person name="Choi A."/>
        </authorList>
    </citation>
    <scope>NUCLEOTIDE SEQUENCE [LARGE SCALE GENOMIC DNA]</scope>
    <source>
        <strain evidence="2 3">SJW1-2</strain>
    </source>
</reference>
<feature type="transmembrane region" description="Helical" evidence="1">
    <location>
        <begin position="82"/>
        <end position="102"/>
    </location>
</feature>
<dbReference type="EMBL" id="PPPD01000001">
    <property type="protein sequence ID" value="PNY81397.1"/>
    <property type="molecule type" value="Genomic_DNA"/>
</dbReference>
<keyword evidence="1" id="KW-0812">Transmembrane</keyword>
<sequence>MNTDAAHLVLYACTVLFLFCTGGSWMLQGVAYPTYHLVGEAEFVPFHQASGRRLMPVFVIPAVVACLLALALVFVRPATVPFWAALACGALAAVILITTVALEVPKHTALDRGGKSPRLIDGLVRDNLPRVVSWTAGSALLVFMVAQTL</sequence>
<keyword evidence="1" id="KW-0472">Membrane</keyword>
<gene>
    <name evidence="2" type="ORF">CVO96_08370</name>
</gene>
<proteinExistence type="predicted"/>
<evidence type="ECO:0000313" key="2">
    <source>
        <dbReference type="EMBL" id="PNY81397.1"/>
    </source>
</evidence>
<evidence type="ECO:0000256" key="1">
    <source>
        <dbReference type="SAM" id="Phobius"/>
    </source>
</evidence>
<keyword evidence="3" id="KW-1185">Reference proteome</keyword>
<protein>
    <recommendedName>
        <fullName evidence="4">DUF1772 domain-containing protein</fullName>
    </recommendedName>
</protein>